<name>A2DXY2_TRIV3</name>
<comment type="subcellular location">
    <subcellularLocation>
        <location evidence="1">Cytoplasm</location>
    </subcellularLocation>
</comment>
<dbReference type="SUPFAM" id="SSF47473">
    <property type="entry name" value="EF-hand"/>
    <property type="match status" value="2"/>
</dbReference>
<dbReference type="GO" id="GO:0005509">
    <property type="term" value="F:calcium ion binding"/>
    <property type="evidence" value="ECO:0007669"/>
    <property type="project" value="InterPro"/>
</dbReference>
<keyword evidence="6" id="KW-1185">Reference proteome</keyword>
<dbReference type="PANTHER" id="PTHR12085:SF3">
    <property type="entry name" value="SERINE_THREONINE-PROTEIN PHOSPHATASE 2A REGULATORY SUBUNIT B'' SUBUNIT GAMMA"/>
    <property type="match status" value="1"/>
</dbReference>
<feature type="domain" description="EF-hand" evidence="4">
    <location>
        <begin position="320"/>
        <end position="337"/>
    </location>
</feature>
<evidence type="ECO:0000259" key="4">
    <source>
        <dbReference type="Pfam" id="PF13202"/>
    </source>
</evidence>
<proteinExistence type="predicted"/>
<reference evidence="5" key="2">
    <citation type="journal article" date="2007" name="Science">
        <title>Draft genome sequence of the sexually transmitted pathogen Trichomonas vaginalis.</title>
        <authorList>
            <person name="Carlton J.M."/>
            <person name="Hirt R.P."/>
            <person name="Silva J.C."/>
            <person name="Delcher A.L."/>
            <person name="Schatz M."/>
            <person name="Zhao Q."/>
            <person name="Wortman J.R."/>
            <person name="Bidwell S.L."/>
            <person name="Alsmark U.C.M."/>
            <person name="Besteiro S."/>
            <person name="Sicheritz-Ponten T."/>
            <person name="Noel C.J."/>
            <person name="Dacks J.B."/>
            <person name="Foster P.G."/>
            <person name="Simillion C."/>
            <person name="Van de Peer Y."/>
            <person name="Miranda-Saavedra D."/>
            <person name="Barton G.J."/>
            <person name="Westrop G.D."/>
            <person name="Mueller S."/>
            <person name="Dessi D."/>
            <person name="Fiori P.L."/>
            <person name="Ren Q."/>
            <person name="Paulsen I."/>
            <person name="Zhang H."/>
            <person name="Bastida-Corcuera F.D."/>
            <person name="Simoes-Barbosa A."/>
            <person name="Brown M.T."/>
            <person name="Hayes R.D."/>
            <person name="Mukherjee M."/>
            <person name="Okumura C.Y."/>
            <person name="Schneider R."/>
            <person name="Smith A.J."/>
            <person name="Vanacova S."/>
            <person name="Villalvazo M."/>
            <person name="Haas B.J."/>
            <person name="Pertea M."/>
            <person name="Feldblyum T.V."/>
            <person name="Utterback T.R."/>
            <person name="Shu C.L."/>
            <person name="Osoegawa K."/>
            <person name="de Jong P.J."/>
            <person name="Hrdy I."/>
            <person name="Horvathova L."/>
            <person name="Zubacova Z."/>
            <person name="Dolezal P."/>
            <person name="Malik S.B."/>
            <person name="Logsdon J.M. Jr."/>
            <person name="Henze K."/>
            <person name="Gupta A."/>
            <person name="Wang C.C."/>
            <person name="Dunne R.L."/>
            <person name="Upcroft J.A."/>
            <person name="Upcroft P."/>
            <person name="White O."/>
            <person name="Salzberg S.L."/>
            <person name="Tang P."/>
            <person name="Chiu C.-H."/>
            <person name="Lee Y.-S."/>
            <person name="Embley T.M."/>
            <person name="Coombs G.H."/>
            <person name="Mottram J.C."/>
            <person name="Tachezy J."/>
            <person name="Fraser-Liggett C.M."/>
            <person name="Johnson P.J."/>
        </authorList>
    </citation>
    <scope>NUCLEOTIDE SEQUENCE [LARGE SCALE GENOMIC DNA]</scope>
    <source>
        <strain evidence="5">G3</strain>
    </source>
</reference>
<dbReference type="GO" id="GO:0000226">
    <property type="term" value="P:microtubule cytoskeleton organization"/>
    <property type="evidence" value="ECO:0000318"/>
    <property type="project" value="GO_Central"/>
</dbReference>
<sequence length="419" mass="48531">MTENLQEQLTELGYDKVAEYLKQYSSTSNAVPSFYIPIQKTIPDLYAALTSIHGLERFQLMYPTVSKIKELKIQADKIVRSFGEKKINYQQYIQLRESSPENLMNFLTSRLFIQLNGGSNSSLSYNDFFNYLFSVAYAVPHIKVLLSYDLSNSGIISIESFTKYVAQMVDRIYFVEMFTKKNHEFKQYYIQYVVNVIFARLDPLFTRVISIKDLIEDKIYLQFLNLDPTLEPDDEDESFKRNVFGPINPKSYIDVFSKLDMDHDGILKAEDVMQIPGIRWCRTFAESLISKASPAPNFEWYCRAQFCYDNIGEPWANAFYFDVMDINNDGVITEEDLAPIYAEVSQVLKQVVVNPQNPLPSFKWIVNENLDLYGVTNGEITKQLFINTKSTSGFIRHLVDIRGFIKWEADIDILMPKTS</sequence>
<dbReference type="RefSeq" id="XP_001326941.1">
    <property type="nucleotide sequence ID" value="XM_001326906.1"/>
</dbReference>
<dbReference type="Proteomes" id="UP000001542">
    <property type="component" value="Unassembled WGS sequence"/>
</dbReference>
<keyword evidence="2" id="KW-0963">Cytoplasm</keyword>
<evidence type="ECO:0000313" key="6">
    <source>
        <dbReference type="Proteomes" id="UP000001542"/>
    </source>
</evidence>
<dbReference type="AlphaFoldDB" id="A2DXY2"/>
<dbReference type="VEuPathDB" id="TrichDB:TVAG_038240"/>
<dbReference type="eggNOG" id="KOG2562">
    <property type="taxonomic scope" value="Eukaryota"/>
</dbReference>
<dbReference type="InParanoid" id="A2DXY2"/>
<protein>
    <recommendedName>
        <fullName evidence="4">EF-hand domain-containing protein</fullName>
    </recommendedName>
</protein>
<keyword evidence="3" id="KW-0106">Calcium</keyword>
<dbReference type="GO" id="GO:0035303">
    <property type="term" value="P:regulation of dephosphorylation"/>
    <property type="evidence" value="ECO:0007669"/>
    <property type="project" value="InterPro"/>
</dbReference>
<dbReference type="GO" id="GO:0030865">
    <property type="term" value="P:cortical cytoskeleton organization"/>
    <property type="evidence" value="ECO:0000318"/>
    <property type="project" value="GO_Central"/>
</dbReference>
<evidence type="ECO:0000256" key="1">
    <source>
        <dbReference type="ARBA" id="ARBA00004496"/>
    </source>
</evidence>
<dbReference type="EMBL" id="DS113266">
    <property type="protein sequence ID" value="EAY14718.1"/>
    <property type="molecule type" value="Genomic_DNA"/>
</dbReference>
<reference evidence="5" key="1">
    <citation type="submission" date="2006-10" db="EMBL/GenBank/DDBJ databases">
        <authorList>
            <person name="Amadeo P."/>
            <person name="Zhao Q."/>
            <person name="Wortman J."/>
            <person name="Fraser-Liggett C."/>
            <person name="Carlton J."/>
        </authorList>
    </citation>
    <scope>NUCLEOTIDE SEQUENCE</scope>
    <source>
        <strain evidence="5">G3</strain>
    </source>
</reference>
<dbReference type="GO" id="GO:0005737">
    <property type="term" value="C:cytoplasm"/>
    <property type="evidence" value="ECO:0007669"/>
    <property type="project" value="UniProtKB-SubCell"/>
</dbReference>
<dbReference type="PROSITE" id="PS00018">
    <property type="entry name" value="EF_HAND_1"/>
    <property type="match status" value="1"/>
</dbReference>
<dbReference type="KEGG" id="tva:4772711"/>
<dbReference type="PANTHER" id="PTHR12085">
    <property type="entry name" value="SERINE/THREONINE-PROTEIN PHOSPHATASE 2A REGULATORY SUBUNIT B'' SUBUNIT GAMMA"/>
    <property type="match status" value="1"/>
</dbReference>
<dbReference type="VEuPathDB" id="TrichDB:TVAGG3_0961060"/>
<dbReference type="InterPro" id="IPR002048">
    <property type="entry name" value="EF_hand_dom"/>
</dbReference>
<organism evidence="5 6">
    <name type="scientific">Trichomonas vaginalis (strain ATCC PRA-98 / G3)</name>
    <dbReference type="NCBI Taxonomy" id="412133"/>
    <lineage>
        <taxon>Eukaryota</taxon>
        <taxon>Metamonada</taxon>
        <taxon>Parabasalia</taxon>
        <taxon>Trichomonadida</taxon>
        <taxon>Trichomonadidae</taxon>
        <taxon>Trichomonas</taxon>
    </lineage>
</organism>
<gene>
    <name evidence="5" type="ORF">TVAG_038240</name>
</gene>
<dbReference type="InterPro" id="IPR039865">
    <property type="entry name" value="PPP2R3C"/>
</dbReference>
<dbReference type="STRING" id="5722.A2DXY2"/>
<dbReference type="OrthoDB" id="10265007at2759"/>
<dbReference type="InterPro" id="IPR018247">
    <property type="entry name" value="EF_Hand_1_Ca_BS"/>
</dbReference>
<evidence type="ECO:0000313" key="5">
    <source>
        <dbReference type="EMBL" id="EAY14718.1"/>
    </source>
</evidence>
<evidence type="ECO:0000256" key="3">
    <source>
        <dbReference type="ARBA" id="ARBA00022837"/>
    </source>
</evidence>
<dbReference type="Gene3D" id="1.10.238.10">
    <property type="entry name" value="EF-hand"/>
    <property type="match status" value="1"/>
</dbReference>
<dbReference type="InterPro" id="IPR011992">
    <property type="entry name" value="EF-hand-dom_pair"/>
</dbReference>
<accession>A2DXY2</accession>
<dbReference type="Pfam" id="PF13202">
    <property type="entry name" value="EF-hand_5"/>
    <property type="match status" value="1"/>
</dbReference>
<evidence type="ECO:0000256" key="2">
    <source>
        <dbReference type="ARBA" id="ARBA00022490"/>
    </source>
</evidence>